<dbReference type="PROSITE" id="PS50110">
    <property type="entry name" value="RESPONSE_REGULATORY"/>
    <property type="match status" value="1"/>
</dbReference>
<feature type="domain" description="Response regulatory" evidence="4">
    <location>
        <begin position="1032"/>
        <end position="1165"/>
    </location>
</feature>
<dbReference type="EMBL" id="MCFJ01000007">
    <property type="protein sequence ID" value="ORY63840.1"/>
    <property type="molecule type" value="Genomic_DNA"/>
</dbReference>
<dbReference type="InterPro" id="IPR011006">
    <property type="entry name" value="CheY-like_superfamily"/>
</dbReference>
<dbReference type="SUPFAM" id="SSF55874">
    <property type="entry name" value="ATPase domain of HSP90 chaperone/DNA topoisomerase II/histidine kinase"/>
    <property type="match status" value="1"/>
</dbReference>
<dbReference type="SMART" id="SM00387">
    <property type="entry name" value="HATPase_c"/>
    <property type="match status" value="1"/>
</dbReference>
<evidence type="ECO:0000256" key="1">
    <source>
        <dbReference type="ARBA" id="ARBA00022553"/>
    </source>
</evidence>
<dbReference type="CDD" id="cd17546">
    <property type="entry name" value="REC_hyHK_CKI1_RcsC-like"/>
    <property type="match status" value="1"/>
</dbReference>
<evidence type="ECO:0000313" key="7">
    <source>
        <dbReference type="Proteomes" id="UP000193689"/>
    </source>
</evidence>
<gene>
    <name evidence="6" type="ORF">BCR38DRAFT_474437</name>
</gene>
<dbReference type="Gene3D" id="3.30.565.10">
    <property type="entry name" value="Histidine kinase-like ATPase, C-terminal domain"/>
    <property type="match status" value="1"/>
</dbReference>
<dbReference type="SUPFAM" id="SSF47384">
    <property type="entry name" value="Homodimeric domain of signal transducing histidine kinase"/>
    <property type="match status" value="1"/>
</dbReference>
<comment type="caution">
    <text evidence="6">The sequence shown here is derived from an EMBL/GenBank/DDBJ whole genome shotgun (WGS) entry which is preliminary data.</text>
</comment>
<dbReference type="InterPro" id="IPR050956">
    <property type="entry name" value="2C_system_His_kinase"/>
</dbReference>
<reference evidence="6 7" key="1">
    <citation type="submission" date="2016-07" db="EMBL/GenBank/DDBJ databases">
        <title>Pervasive Adenine N6-methylation of Active Genes in Fungi.</title>
        <authorList>
            <consortium name="DOE Joint Genome Institute"/>
            <person name="Mondo S.J."/>
            <person name="Dannebaum R.O."/>
            <person name="Kuo R.C."/>
            <person name="Labutti K."/>
            <person name="Haridas S."/>
            <person name="Kuo A."/>
            <person name="Salamov A."/>
            <person name="Ahrendt S.R."/>
            <person name="Lipzen A."/>
            <person name="Sullivan W."/>
            <person name="Andreopoulos W.B."/>
            <person name="Clum A."/>
            <person name="Lindquist E."/>
            <person name="Daum C."/>
            <person name="Ramamoorthy G.K."/>
            <person name="Gryganskyi A."/>
            <person name="Culley D."/>
            <person name="Magnuson J.K."/>
            <person name="James T.Y."/>
            <person name="O'Malley M.A."/>
            <person name="Stajich J.E."/>
            <person name="Spatafora J.W."/>
            <person name="Visel A."/>
            <person name="Grigoriev I.V."/>
        </authorList>
    </citation>
    <scope>NUCLEOTIDE SEQUENCE [LARGE SCALE GENOMIC DNA]</scope>
    <source>
        <strain evidence="6 7">CBS 129021</strain>
    </source>
</reference>
<dbReference type="InterPro" id="IPR013655">
    <property type="entry name" value="PAS_fold_3"/>
</dbReference>
<dbReference type="InterPro" id="IPR003594">
    <property type="entry name" value="HATPase_dom"/>
</dbReference>
<feature type="modified residue" description="4-aspartylphosphate" evidence="2">
    <location>
        <position position="1094"/>
    </location>
</feature>
<dbReference type="AlphaFoldDB" id="A0A1Y2DX15"/>
<feature type="domain" description="Histidine kinase" evidence="3">
    <location>
        <begin position="683"/>
        <end position="966"/>
    </location>
</feature>
<evidence type="ECO:0000259" key="4">
    <source>
        <dbReference type="PROSITE" id="PS50110"/>
    </source>
</evidence>
<dbReference type="Pfam" id="PF00072">
    <property type="entry name" value="Response_reg"/>
    <property type="match status" value="1"/>
</dbReference>
<dbReference type="RefSeq" id="XP_040715254.1">
    <property type="nucleotide sequence ID" value="XM_040862969.1"/>
</dbReference>
<dbReference type="Pfam" id="PF00512">
    <property type="entry name" value="HisKA"/>
    <property type="match status" value="1"/>
</dbReference>
<dbReference type="OrthoDB" id="60033at2759"/>
<dbReference type="SMART" id="SM00091">
    <property type="entry name" value="PAS"/>
    <property type="match status" value="2"/>
</dbReference>
<dbReference type="Gene3D" id="3.30.450.20">
    <property type="entry name" value="PAS domain"/>
    <property type="match status" value="3"/>
</dbReference>
<dbReference type="GeneID" id="63779181"/>
<evidence type="ECO:0000259" key="3">
    <source>
        <dbReference type="PROSITE" id="PS50109"/>
    </source>
</evidence>
<accession>A0A1Y2DX15</accession>
<dbReference type="SUPFAM" id="SSF52172">
    <property type="entry name" value="CheY-like"/>
    <property type="match status" value="1"/>
</dbReference>
<dbReference type="InterPro" id="IPR000014">
    <property type="entry name" value="PAS"/>
</dbReference>
<dbReference type="CDD" id="cd00130">
    <property type="entry name" value="PAS"/>
    <property type="match status" value="2"/>
</dbReference>
<evidence type="ECO:0000256" key="2">
    <source>
        <dbReference type="PROSITE-ProRule" id="PRU00169"/>
    </source>
</evidence>
<name>A0A1Y2DX15_9PEZI</name>
<dbReference type="PRINTS" id="PR00344">
    <property type="entry name" value="BCTRLSENSOR"/>
</dbReference>
<dbReference type="Gene3D" id="1.10.287.130">
    <property type="match status" value="1"/>
</dbReference>
<dbReference type="GO" id="GO:0000155">
    <property type="term" value="F:phosphorelay sensor kinase activity"/>
    <property type="evidence" value="ECO:0007669"/>
    <property type="project" value="InterPro"/>
</dbReference>
<evidence type="ECO:0000259" key="5">
    <source>
        <dbReference type="PROSITE" id="PS50112"/>
    </source>
</evidence>
<dbReference type="PANTHER" id="PTHR43719">
    <property type="entry name" value="TWO-COMPONENT HISTIDINE KINASE"/>
    <property type="match status" value="1"/>
</dbReference>
<dbReference type="Pfam" id="PF02518">
    <property type="entry name" value="HATPase_c"/>
    <property type="match status" value="1"/>
</dbReference>
<feature type="domain" description="PAS" evidence="5">
    <location>
        <begin position="528"/>
        <end position="599"/>
    </location>
</feature>
<dbReference type="PROSITE" id="PS50109">
    <property type="entry name" value="HIS_KIN"/>
    <property type="match status" value="1"/>
</dbReference>
<protein>
    <submittedName>
        <fullName evidence="6">Uncharacterized protein</fullName>
    </submittedName>
</protein>
<dbReference type="InterPro" id="IPR036097">
    <property type="entry name" value="HisK_dim/P_sf"/>
</dbReference>
<evidence type="ECO:0000313" key="6">
    <source>
        <dbReference type="EMBL" id="ORY63840.1"/>
    </source>
</evidence>
<dbReference type="InterPro" id="IPR004358">
    <property type="entry name" value="Sig_transdc_His_kin-like_C"/>
</dbReference>
<dbReference type="STRING" id="1141098.A0A1Y2DX15"/>
<dbReference type="Pfam" id="PF13188">
    <property type="entry name" value="PAS_8"/>
    <property type="match status" value="1"/>
</dbReference>
<organism evidence="6 7">
    <name type="scientific">Pseudomassariella vexata</name>
    <dbReference type="NCBI Taxonomy" id="1141098"/>
    <lineage>
        <taxon>Eukaryota</taxon>
        <taxon>Fungi</taxon>
        <taxon>Dikarya</taxon>
        <taxon>Ascomycota</taxon>
        <taxon>Pezizomycotina</taxon>
        <taxon>Sordariomycetes</taxon>
        <taxon>Xylariomycetidae</taxon>
        <taxon>Amphisphaeriales</taxon>
        <taxon>Pseudomassariaceae</taxon>
        <taxon>Pseudomassariella</taxon>
    </lineage>
</organism>
<dbReference type="Pfam" id="PF08447">
    <property type="entry name" value="PAS_3"/>
    <property type="match status" value="1"/>
</dbReference>
<keyword evidence="1 2" id="KW-0597">Phosphoprotein</keyword>
<dbReference type="SMART" id="SM00448">
    <property type="entry name" value="REC"/>
    <property type="match status" value="1"/>
</dbReference>
<dbReference type="InterPro" id="IPR035965">
    <property type="entry name" value="PAS-like_dom_sf"/>
</dbReference>
<dbReference type="PANTHER" id="PTHR43719:SF60">
    <property type="entry name" value="HISTIDINE KINASE G2"/>
    <property type="match status" value="1"/>
</dbReference>
<dbReference type="Proteomes" id="UP000193689">
    <property type="component" value="Unassembled WGS sequence"/>
</dbReference>
<dbReference type="CDD" id="cd00082">
    <property type="entry name" value="HisKA"/>
    <property type="match status" value="1"/>
</dbReference>
<dbReference type="InterPro" id="IPR001789">
    <property type="entry name" value="Sig_transdc_resp-reg_receiver"/>
</dbReference>
<dbReference type="SUPFAM" id="SSF55781">
    <property type="entry name" value="GAF domain-like"/>
    <property type="match status" value="1"/>
</dbReference>
<dbReference type="InterPro" id="IPR036890">
    <property type="entry name" value="HATPase_C_sf"/>
</dbReference>
<dbReference type="NCBIfam" id="TIGR00229">
    <property type="entry name" value="sensory_box"/>
    <property type="match status" value="2"/>
</dbReference>
<dbReference type="Gene3D" id="3.40.50.2300">
    <property type="match status" value="1"/>
</dbReference>
<dbReference type="PROSITE" id="PS50112">
    <property type="entry name" value="PAS"/>
    <property type="match status" value="2"/>
</dbReference>
<proteinExistence type="predicted"/>
<dbReference type="SMART" id="SM00388">
    <property type="entry name" value="HisKA"/>
    <property type="match status" value="1"/>
</dbReference>
<keyword evidence="7" id="KW-1185">Reference proteome</keyword>
<dbReference type="SUPFAM" id="SSF55785">
    <property type="entry name" value="PYP-like sensor domain (PAS domain)"/>
    <property type="match status" value="2"/>
</dbReference>
<dbReference type="InterPro" id="IPR003661">
    <property type="entry name" value="HisK_dim/P_dom"/>
</dbReference>
<dbReference type="InterPro" id="IPR005467">
    <property type="entry name" value="His_kinase_dom"/>
</dbReference>
<dbReference type="InParanoid" id="A0A1Y2DX15"/>
<sequence>MAVMNGQSECHLKRHVDGDTKSHIASNNLDWMRDPPPAKMTSFQKFVRDFDWAKTALGTMEFWPRELKQMVRFIMADSQPCVLYWGERFIMIYNEASVPFIGSKHPDALGEDASVVFPDFWKYFATIISTQRQTGETASGEASMLLMERYGFLEETYFNWRMVPVIGDDGKVMGSYATQSDLTKDVIRRRRNDCIHYLSQQISSATTMEDLWQGTLNGLMSNETDVPFALVYSIEEQISATSLPSKPNYTCHLEGCLGVERGDDLAKEYLDIQNDLGGFTPSVLEALTKKRIIVVEASECLSSPCGISWKGFGLPSRQFSIVPLKADGEIAACLIIGLNPYRRYNQLYTWFLQVMADVIGPQISKIRLSDEVKRRSELARNATINFQKSEMRLNRFAERCIVGLSLADTDLNIIYANDAWYKISGMSPSNHDCCGLIENVHPEDVPLVEEWLERVRTQKKSGQFQFRIEQPFRRGQMDSDHRTAMCACYADLNEAGEVETVMALLMDISEHKWIEEQLRIRTKELEESEGKWRNYAEHSPLGILRTDGKGQVLFANDAWHSYYGFTPGQVHDPEPWLPLIDPEDRPPVKELLERLRKESGPITVEFRLKDRAYTINDGEQVIENAVWVLATGFSEFKADGTTVDYIDFWVTDISPQKMATKILTEKMEEAIQLKTHQERFIDMISHEIRNPLSAVLHCGEEVVEAMGKCLAVIQEQISDEQTPGLFDTLQRSLDSALDSANTIMYCVQHQKQIVDDVLTLSKLDSNLLVVSPVPIQPIGLVRSSLKMFDHEIKMADISLEIVEDKSLTELCVDWILLDPNRFIQIVLNLVTNAIKFTRPSSTRMIVIVVSASTEPPPGPSLGVDYVPSRYSLAQPPSPMGDPAETLGDIYLSLSVRDSCKGLNSKEKASLFNRFAQASPKTHIEYGGSGLGLFISHHITEMLGGRIGMTSSPGCGCTFAFYVKANKTTAPAKSSATAVSRHSCANMEPAQLQLNTALDLSTTATPPIVLTPKEKPGAGAMTLDLEPVMVKRHVLVVEDNLVNQKVLCKLLRNRGFIVAAANHGREALDALVTPSPPSPNGTQLLIRRFDIVLCDVEMPVMNGLEFATEVRRLEAQGQLQGHVPILGVTANVRGKQVNAALESGMDGVTTKPYKMEDLVAHIDSVCPAKTTDPVIR</sequence>
<feature type="domain" description="PAS" evidence="5">
    <location>
        <begin position="389"/>
        <end position="459"/>
    </location>
</feature>